<accession>A0A9P7KJ87</accession>
<evidence type="ECO:0000259" key="2">
    <source>
        <dbReference type="Pfam" id="PF17667"/>
    </source>
</evidence>
<sequence>MSTAFSTTNNTSQSSTPNRRGVNGLVDHTYKQVAAQLKEDIEGKHSSTVPFLDFVHHVWGLDPNLAQKISNRKWELLADKRSQYDNTKYEPDLYEPFAAMADALIQEVEKVFGKASEEAKETLLYFWNHKGLGSLKTSASRRKPDMLAIDSIFSTLSPIWLFVRQVLEFKRTSDYKSTRSDVTTSTSMSSFPEVSTSSTNSRASNGFAVPGLPASATTGLSLHANTHLPSPSATPTAAAFDHSQITKPSPTSSHKRKSTQSHTAGNAKRARTDVIQNLTIGKVKADALQLAVYALDCLNASTRHFTTGILIDRYNVSLWYYDRACIIRSDEFYFDSDPIKLAIMLYAMSNCSEKQAGFDPHLSLPAELPKRPHKLPDFWQDVIGATFSFPRPATSPQNATKSKRTISSPLLSIKDTIFSYRGLIGRGTMVYRVAPIVKGVESNEHEALKTSWPLCSRRLEAETIQTLVEKIPEWKDHLPEVVASATLTAEELELPRVELMKLCSIERFEDRWLHMLLMKLYGKLWKVGSVEAFQDVFVNCVE</sequence>
<keyword evidence="4" id="KW-1185">Reference proteome</keyword>
<proteinExistence type="predicted"/>
<dbReference type="AlphaFoldDB" id="A0A9P7KJ87"/>
<organism evidence="3 4">
    <name type="scientific">Sphagnurus paluster</name>
    <dbReference type="NCBI Taxonomy" id="117069"/>
    <lineage>
        <taxon>Eukaryota</taxon>
        <taxon>Fungi</taxon>
        <taxon>Dikarya</taxon>
        <taxon>Basidiomycota</taxon>
        <taxon>Agaricomycotina</taxon>
        <taxon>Agaricomycetes</taxon>
        <taxon>Agaricomycetidae</taxon>
        <taxon>Agaricales</taxon>
        <taxon>Tricholomatineae</taxon>
        <taxon>Lyophyllaceae</taxon>
        <taxon>Sphagnurus</taxon>
    </lineage>
</organism>
<dbReference type="InterPro" id="IPR040976">
    <property type="entry name" value="Pkinase_fungal"/>
</dbReference>
<feature type="domain" description="Fungal-type protein kinase" evidence="2">
    <location>
        <begin position="279"/>
        <end position="477"/>
    </location>
</feature>
<feature type="compositionally biased region" description="Polar residues" evidence="1">
    <location>
        <begin position="243"/>
        <end position="252"/>
    </location>
</feature>
<feature type="region of interest" description="Disordered" evidence="1">
    <location>
        <begin position="225"/>
        <end position="270"/>
    </location>
</feature>
<reference evidence="3" key="2">
    <citation type="submission" date="2021-10" db="EMBL/GenBank/DDBJ databases">
        <title>Phylogenomics reveals ancestral predisposition of the termite-cultivated fungus Termitomyces towards a domesticated lifestyle.</title>
        <authorList>
            <person name="Auxier B."/>
            <person name="Grum-Grzhimaylo A."/>
            <person name="Cardenas M.E."/>
            <person name="Lodge J.D."/>
            <person name="Laessoe T."/>
            <person name="Pedersen O."/>
            <person name="Smith M.E."/>
            <person name="Kuyper T.W."/>
            <person name="Franco-Molano E.A."/>
            <person name="Baroni T.J."/>
            <person name="Aanen D.K."/>
        </authorList>
    </citation>
    <scope>NUCLEOTIDE SEQUENCE</scope>
    <source>
        <strain evidence="3">D49</strain>
    </source>
</reference>
<feature type="region of interest" description="Disordered" evidence="1">
    <location>
        <begin position="178"/>
        <end position="206"/>
    </location>
</feature>
<feature type="compositionally biased region" description="Low complexity" evidence="1">
    <location>
        <begin position="229"/>
        <end position="239"/>
    </location>
</feature>
<dbReference type="Proteomes" id="UP000717328">
    <property type="component" value="Unassembled WGS sequence"/>
</dbReference>
<evidence type="ECO:0000313" key="3">
    <source>
        <dbReference type="EMBL" id="KAG5649396.1"/>
    </source>
</evidence>
<comment type="caution">
    <text evidence="3">The sequence shown here is derived from an EMBL/GenBank/DDBJ whole genome shotgun (WGS) entry which is preliminary data.</text>
</comment>
<evidence type="ECO:0000256" key="1">
    <source>
        <dbReference type="SAM" id="MobiDB-lite"/>
    </source>
</evidence>
<protein>
    <recommendedName>
        <fullName evidence="2">Fungal-type protein kinase domain-containing protein</fullName>
    </recommendedName>
</protein>
<dbReference type="EMBL" id="JABCKI010001060">
    <property type="protein sequence ID" value="KAG5649396.1"/>
    <property type="molecule type" value="Genomic_DNA"/>
</dbReference>
<dbReference type="Pfam" id="PF17667">
    <property type="entry name" value="Pkinase_fungal"/>
    <property type="match status" value="1"/>
</dbReference>
<feature type="non-terminal residue" evidence="3">
    <location>
        <position position="542"/>
    </location>
</feature>
<gene>
    <name evidence="3" type="ORF">H0H81_004124</name>
</gene>
<feature type="compositionally biased region" description="Low complexity" evidence="1">
    <location>
        <begin position="1"/>
        <end position="18"/>
    </location>
</feature>
<evidence type="ECO:0000313" key="4">
    <source>
        <dbReference type="Proteomes" id="UP000717328"/>
    </source>
</evidence>
<name>A0A9P7KJ87_9AGAR</name>
<feature type="region of interest" description="Disordered" evidence="1">
    <location>
        <begin position="1"/>
        <end position="24"/>
    </location>
</feature>
<feature type="compositionally biased region" description="Polar residues" evidence="1">
    <location>
        <begin position="180"/>
        <end position="204"/>
    </location>
</feature>
<dbReference type="OrthoDB" id="3069911at2759"/>
<reference evidence="3" key="1">
    <citation type="submission" date="2021-02" db="EMBL/GenBank/DDBJ databases">
        <authorList>
            <person name="Nieuwenhuis M."/>
            <person name="Van De Peppel L.J.J."/>
        </authorList>
    </citation>
    <scope>NUCLEOTIDE SEQUENCE</scope>
    <source>
        <strain evidence="3">D49</strain>
    </source>
</reference>